<gene>
    <name evidence="5" type="ORF">RCL2_003103700</name>
    <name evidence="4" type="ORF">RclHR1_01460010</name>
</gene>
<dbReference type="GO" id="GO:0004672">
    <property type="term" value="F:protein kinase activity"/>
    <property type="evidence" value="ECO:0007669"/>
    <property type="project" value="InterPro"/>
</dbReference>
<accession>A0A2Z6QCX9</accession>
<dbReference type="EMBL" id="BLAL01000356">
    <property type="protein sequence ID" value="GET04738.1"/>
    <property type="molecule type" value="Genomic_DNA"/>
</dbReference>
<reference evidence="4 6" key="1">
    <citation type="submission" date="2017-11" db="EMBL/GenBank/DDBJ databases">
        <title>The genome of Rhizophagus clarus HR1 reveals common genetic basis of auxotrophy among arbuscular mycorrhizal fungi.</title>
        <authorList>
            <person name="Kobayashi Y."/>
        </authorList>
    </citation>
    <scope>NUCLEOTIDE SEQUENCE [LARGE SCALE GENOMIC DNA]</scope>
    <source>
        <strain evidence="4 6">HR1</strain>
    </source>
</reference>
<dbReference type="InterPro" id="IPR006597">
    <property type="entry name" value="Sel1-like"/>
</dbReference>
<protein>
    <submittedName>
        <fullName evidence="5">Kinase-like domain-containing protein</fullName>
    </submittedName>
</protein>
<evidence type="ECO:0000313" key="4">
    <source>
        <dbReference type="EMBL" id="GBB88060.1"/>
    </source>
</evidence>
<dbReference type="SUPFAM" id="SSF56112">
    <property type="entry name" value="Protein kinase-like (PK-like)"/>
    <property type="match status" value="1"/>
</dbReference>
<feature type="region of interest" description="Disordered" evidence="2">
    <location>
        <begin position="309"/>
        <end position="337"/>
    </location>
</feature>
<dbReference type="Gene3D" id="1.10.510.10">
    <property type="entry name" value="Transferase(Phosphotransferase) domain 1"/>
    <property type="match status" value="1"/>
</dbReference>
<dbReference type="EMBL" id="BEXD01000513">
    <property type="protein sequence ID" value="GBB88060.1"/>
    <property type="molecule type" value="Genomic_DNA"/>
</dbReference>
<dbReference type="SUPFAM" id="SSF81901">
    <property type="entry name" value="HCP-like"/>
    <property type="match status" value="2"/>
</dbReference>
<dbReference type="PANTHER" id="PTHR11102:SF160">
    <property type="entry name" value="ERAD-ASSOCIATED E3 UBIQUITIN-PROTEIN LIGASE COMPONENT HRD3"/>
    <property type="match status" value="1"/>
</dbReference>
<dbReference type="InterPro" id="IPR011990">
    <property type="entry name" value="TPR-like_helical_dom_sf"/>
</dbReference>
<organism evidence="4 6">
    <name type="scientific">Rhizophagus clarus</name>
    <dbReference type="NCBI Taxonomy" id="94130"/>
    <lineage>
        <taxon>Eukaryota</taxon>
        <taxon>Fungi</taxon>
        <taxon>Fungi incertae sedis</taxon>
        <taxon>Mucoromycota</taxon>
        <taxon>Glomeromycotina</taxon>
        <taxon>Glomeromycetes</taxon>
        <taxon>Glomerales</taxon>
        <taxon>Glomeraceae</taxon>
        <taxon>Rhizophagus</taxon>
    </lineage>
</organism>
<keyword evidence="5" id="KW-0418">Kinase</keyword>
<dbReference type="Proteomes" id="UP000615446">
    <property type="component" value="Unassembled WGS sequence"/>
</dbReference>
<dbReference type="InterPro" id="IPR000719">
    <property type="entry name" value="Prot_kinase_dom"/>
</dbReference>
<dbReference type="InterPro" id="IPR050767">
    <property type="entry name" value="Sel1_AlgK"/>
</dbReference>
<dbReference type="Pfam" id="PF08238">
    <property type="entry name" value="Sel1"/>
    <property type="match status" value="6"/>
</dbReference>
<comment type="similarity">
    <text evidence="1">Belongs to the sel-1 family.</text>
</comment>
<dbReference type="Gene3D" id="1.25.40.10">
    <property type="entry name" value="Tetratricopeptide repeat domain"/>
    <property type="match status" value="2"/>
</dbReference>
<keyword evidence="5" id="KW-0808">Transferase</keyword>
<dbReference type="Pfam" id="PF07714">
    <property type="entry name" value="PK_Tyr_Ser-Thr"/>
    <property type="match status" value="1"/>
</dbReference>
<dbReference type="Proteomes" id="UP000247702">
    <property type="component" value="Unassembled WGS sequence"/>
</dbReference>
<dbReference type="PANTHER" id="PTHR11102">
    <property type="entry name" value="SEL-1-LIKE PROTEIN"/>
    <property type="match status" value="1"/>
</dbReference>
<dbReference type="PRINTS" id="PR00109">
    <property type="entry name" value="TYRKINASE"/>
</dbReference>
<dbReference type="InterPro" id="IPR011009">
    <property type="entry name" value="Kinase-like_dom_sf"/>
</dbReference>
<sequence>MSDNTEIQNTNWFEEAIDKKYLKYYDYNQFSNVQRIDTGNFGSVLRANWKSSEKYFALKSFHLDTITEREIILKIHREVDYHDNIIRFYGITKDVTENQNSHLRSYCLVMEYADGGSLRSYLKENHNNLTWDDKYKMAYQLACAVSCLHDEGIMHLDLHSNNILIHQKMIKLADFGLSKRIDATSYSQSGIFGIIPYIEPKSFNRRRNNNNQSTQIYSLKSDIYSIGVLLWEISSGRPPFYVEGEQYDVGLAMEILEGLRESVVPDTPKGYVEIYKKCWDGEPDNRLTIHQVINRLKAIIGNPIVTETIQNDENDGEPNYQISNEQGMNSSDVDSLSNSSGELNRFIRDFSEMNIEELNQLTIERDFIFERDHINVIFDRIVNFILKLANKGIEPFFRSKNIIEYFDVNNAKPREIYNLLLNNNDNLDSIFLLGYFYYSGIVVNKNYERAFNLFLNASRQNHILAQYHVGLCYQNGYGIKMDGKSAFEYFEKVDSHAMGQTDKGYCYNKGIGVDKDLRRAAYWYNKAANNGNAIAQCNLAIIYRDGKVVDKNYEKAFRLFKQSAEGGYSDGITMLGYCYDNEIGTDIDKQKAFRLYQKAAKLENRIAQYNLAIVYESGLGEVEKNIDEAIYWYEKSANNGYQNAQIQLDILLKNMVN</sequence>
<evidence type="ECO:0000259" key="3">
    <source>
        <dbReference type="PROSITE" id="PS50011"/>
    </source>
</evidence>
<reference evidence="5" key="2">
    <citation type="submission" date="2019-10" db="EMBL/GenBank/DDBJ databases">
        <title>Conservation and host-specific expression of non-tandemly repeated heterogenous ribosome RNA gene in arbuscular mycorrhizal fungi.</title>
        <authorList>
            <person name="Maeda T."/>
            <person name="Kobayashi Y."/>
            <person name="Nakagawa T."/>
            <person name="Ezawa T."/>
            <person name="Yamaguchi K."/>
            <person name="Bino T."/>
            <person name="Nishimoto Y."/>
            <person name="Shigenobu S."/>
            <person name="Kawaguchi M."/>
        </authorList>
    </citation>
    <scope>NUCLEOTIDE SEQUENCE</scope>
    <source>
        <strain evidence="5">HR1</strain>
    </source>
</reference>
<evidence type="ECO:0000313" key="6">
    <source>
        <dbReference type="Proteomes" id="UP000247702"/>
    </source>
</evidence>
<dbReference type="GO" id="GO:0005524">
    <property type="term" value="F:ATP binding"/>
    <property type="evidence" value="ECO:0007669"/>
    <property type="project" value="InterPro"/>
</dbReference>
<keyword evidence="6" id="KW-1185">Reference proteome</keyword>
<comment type="caution">
    <text evidence="4">The sequence shown here is derived from an EMBL/GenBank/DDBJ whole genome shotgun (WGS) entry which is preliminary data.</text>
</comment>
<evidence type="ECO:0000313" key="5">
    <source>
        <dbReference type="EMBL" id="GET04738.1"/>
    </source>
</evidence>
<evidence type="ECO:0000256" key="1">
    <source>
        <dbReference type="ARBA" id="ARBA00038101"/>
    </source>
</evidence>
<evidence type="ECO:0000256" key="2">
    <source>
        <dbReference type="SAM" id="MobiDB-lite"/>
    </source>
</evidence>
<name>A0A2Z6QCX9_9GLOM</name>
<dbReference type="AlphaFoldDB" id="A0A2Z6QCX9"/>
<dbReference type="SMART" id="SM00671">
    <property type="entry name" value="SEL1"/>
    <property type="match status" value="6"/>
</dbReference>
<dbReference type="InterPro" id="IPR001245">
    <property type="entry name" value="Ser-Thr/Tyr_kinase_cat_dom"/>
</dbReference>
<feature type="domain" description="Protein kinase" evidence="3">
    <location>
        <begin position="30"/>
        <end position="305"/>
    </location>
</feature>
<dbReference type="PROSITE" id="PS50011">
    <property type="entry name" value="PROTEIN_KINASE_DOM"/>
    <property type="match status" value="1"/>
</dbReference>
<proteinExistence type="inferred from homology"/>
<dbReference type="OrthoDB" id="2425131at2759"/>